<organism evidence="2 3">
    <name type="scientific">Panicum virgatum</name>
    <name type="common">Blackwell switchgrass</name>
    <dbReference type="NCBI Taxonomy" id="38727"/>
    <lineage>
        <taxon>Eukaryota</taxon>
        <taxon>Viridiplantae</taxon>
        <taxon>Streptophyta</taxon>
        <taxon>Embryophyta</taxon>
        <taxon>Tracheophyta</taxon>
        <taxon>Spermatophyta</taxon>
        <taxon>Magnoliopsida</taxon>
        <taxon>Liliopsida</taxon>
        <taxon>Poales</taxon>
        <taxon>Poaceae</taxon>
        <taxon>PACMAD clade</taxon>
        <taxon>Panicoideae</taxon>
        <taxon>Panicodae</taxon>
        <taxon>Paniceae</taxon>
        <taxon>Panicinae</taxon>
        <taxon>Panicum</taxon>
        <taxon>Panicum sect. Hiantes</taxon>
    </lineage>
</organism>
<name>A0A8T0PUK5_PANVG</name>
<evidence type="ECO:0000313" key="3">
    <source>
        <dbReference type="Proteomes" id="UP000823388"/>
    </source>
</evidence>
<dbReference type="EMBL" id="CM029050">
    <property type="protein sequence ID" value="KAG2565693.1"/>
    <property type="molecule type" value="Genomic_DNA"/>
</dbReference>
<comment type="caution">
    <text evidence="2">The sequence shown here is derived from an EMBL/GenBank/DDBJ whole genome shotgun (WGS) entry which is preliminary data.</text>
</comment>
<gene>
    <name evidence="2" type="ORF">PVAP13_7NG133234</name>
</gene>
<keyword evidence="3" id="KW-1185">Reference proteome</keyword>
<evidence type="ECO:0000313" key="2">
    <source>
        <dbReference type="EMBL" id="KAG2565693.1"/>
    </source>
</evidence>
<feature type="signal peptide" evidence="1">
    <location>
        <begin position="1"/>
        <end position="23"/>
    </location>
</feature>
<protein>
    <submittedName>
        <fullName evidence="2">Uncharacterized protein</fullName>
    </submittedName>
</protein>
<dbReference type="AlphaFoldDB" id="A0A8T0PUK5"/>
<evidence type="ECO:0000256" key="1">
    <source>
        <dbReference type="SAM" id="SignalP"/>
    </source>
</evidence>
<sequence>MVVHLLVLRVPLGILCPVPYGRPANPYVLAMTWEEEYLSPCRQALHESRVILTPSTVVAHEEPREVLPTTPGERLDLDLEEMSSDTYDAFSIGINPRNLPAISIDVDSLGGPDAQITPACRPCCCNPGTSSAVTMCLKLYFFFLFSRFLS</sequence>
<feature type="chain" id="PRO_5035808001" evidence="1">
    <location>
        <begin position="24"/>
        <end position="150"/>
    </location>
</feature>
<keyword evidence="1" id="KW-0732">Signal</keyword>
<accession>A0A8T0PUK5</accession>
<reference evidence="2" key="1">
    <citation type="submission" date="2020-05" db="EMBL/GenBank/DDBJ databases">
        <title>WGS assembly of Panicum virgatum.</title>
        <authorList>
            <person name="Lovell J.T."/>
            <person name="Jenkins J."/>
            <person name="Shu S."/>
            <person name="Juenger T.E."/>
            <person name="Schmutz J."/>
        </authorList>
    </citation>
    <scope>NUCLEOTIDE SEQUENCE</scope>
    <source>
        <strain evidence="2">AP13</strain>
    </source>
</reference>
<dbReference type="Proteomes" id="UP000823388">
    <property type="component" value="Chromosome 7N"/>
</dbReference>
<proteinExistence type="predicted"/>